<dbReference type="InterPro" id="IPR007050">
    <property type="entry name" value="HTH_bacterioopsin"/>
</dbReference>
<dbReference type="EMBL" id="JBHUDC010000003">
    <property type="protein sequence ID" value="MFD1513331.1"/>
    <property type="molecule type" value="Genomic_DNA"/>
</dbReference>
<dbReference type="AlphaFoldDB" id="A0ABD6AVD8"/>
<proteinExistence type="predicted"/>
<dbReference type="Proteomes" id="UP001597187">
    <property type="component" value="Unassembled WGS sequence"/>
</dbReference>
<dbReference type="Pfam" id="PF04967">
    <property type="entry name" value="HTH_10"/>
    <property type="match status" value="1"/>
</dbReference>
<protein>
    <submittedName>
        <fullName evidence="6">Helix-turn-helix domain-containing protein</fullName>
    </submittedName>
</protein>
<comment type="caution">
    <text evidence="6">The sequence shown here is derived from an EMBL/GenBank/DDBJ whole genome shotgun (WGS) entry which is preliminary data.</text>
</comment>
<dbReference type="InterPro" id="IPR056531">
    <property type="entry name" value="HVO_A0563_N"/>
</dbReference>
<evidence type="ECO:0000313" key="7">
    <source>
        <dbReference type="Proteomes" id="UP001597187"/>
    </source>
</evidence>
<dbReference type="PANTHER" id="PTHR34236">
    <property type="entry name" value="DIMETHYL SULFOXIDE REDUCTASE TRANSCRIPTIONAL ACTIVATOR"/>
    <property type="match status" value="1"/>
</dbReference>
<dbReference type="InterPro" id="IPR013324">
    <property type="entry name" value="RNA_pol_sigma_r3/r4-like"/>
</dbReference>
<evidence type="ECO:0000259" key="5">
    <source>
        <dbReference type="Pfam" id="PF24280"/>
    </source>
</evidence>
<dbReference type="SUPFAM" id="SSF88659">
    <property type="entry name" value="Sigma3 and sigma4 domains of RNA polymerase sigma factors"/>
    <property type="match status" value="1"/>
</dbReference>
<evidence type="ECO:0000256" key="1">
    <source>
        <dbReference type="ARBA" id="ARBA00023015"/>
    </source>
</evidence>
<keyword evidence="1" id="KW-0805">Transcription regulation</keyword>
<evidence type="ECO:0000313" key="6">
    <source>
        <dbReference type="EMBL" id="MFD1513331.1"/>
    </source>
</evidence>
<keyword evidence="7" id="KW-1185">Reference proteome</keyword>
<evidence type="ECO:0000256" key="2">
    <source>
        <dbReference type="ARBA" id="ARBA00023163"/>
    </source>
</evidence>
<dbReference type="RefSeq" id="WP_250873284.1">
    <property type="nucleotide sequence ID" value="NZ_JALXFV010000003.1"/>
</dbReference>
<evidence type="ECO:0000256" key="3">
    <source>
        <dbReference type="SAM" id="Coils"/>
    </source>
</evidence>
<feature type="domain" description="HVO-A0563 N-terminal" evidence="5">
    <location>
        <begin position="3"/>
        <end position="145"/>
    </location>
</feature>
<keyword evidence="3" id="KW-0175">Coiled coil</keyword>
<gene>
    <name evidence="6" type="ORF">ACFSBT_08580</name>
</gene>
<organism evidence="6 7">
    <name type="scientific">Halomarina rubra</name>
    <dbReference type="NCBI Taxonomy" id="2071873"/>
    <lineage>
        <taxon>Archaea</taxon>
        <taxon>Methanobacteriati</taxon>
        <taxon>Methanobacteriota</taxon>
        <taxon>Stenosarchaea group</taxon>
        <taxon>Halobacteria</taxon>
        <taxon>Halobacteriales</taxon>
        <taxon>Natronomonadaceae</taxon>
        <taxon>Halomarina</taxon>
    </lineage>
</organism>
<dbReference type="Pfam" id="PF24280">
    <property type="entry name" value="HVO_A0563_N"/>
    <property type="match status" value="1"/>
</dbReference>
<dbReference type="Gene3D" id="1.10.10.10">
    <property type="entry name" value="Winged helix-like DNA-binding domain superfamily/Winged helix DNA-binding domain"/>
    <property type="match status" value="1"/>
</dbReference>
<feature type="coiled-coil region" evidence="3">
    <location>
        <begin position="183"/>
        <end position="210"/>
    </location>
</feature>
<reference evidence="6 7" key="1">
    <citation type="journal article" date="2019" name="Int. J. Syst. Evol. Microbiol.">
        <title>The Global Catalogue of Microorganisms (GCM) 10K type strain sequencing project: providing services to taxonomists for standard genome sequencing and annotation.</title>
        <authorList>
            <consortium name="The Broad Institute Genomics Platform"/>
            <consortium name="The Broad Institute Genome Sequencing Center for Infectious Disease"/>
            <person name="Wu L."/>
            <person name="Ma J."/>
        </authorList>
    </citation>
    <scope>NUCLEOTIDE SEQUENCE [LARGE SCALE GENOMIC DNA]</scope>
    <source>
        <strain evidence="6 7">CGMCC 1.12563</strain>
    </source>
</reference>
<dbReference type="PANTHER" id="PTHR34236:SF1">
    <property type="entry name" value="DIMETHYL SULFOXIDE REDUCTASE TRANSCRIPTIONAL ACTIVATOR"/>
    <property type="match status" value="1"/>
</dbReference>
<dbReference type="InterPro" id="IPR036388">
    <property type="entry name" value="WH-like_DNA-bd_sf"/>
</dbReference>
<name>A0ABD6AVD8_9EURY</name>
<keyword evidence="2" id="KW-0804">Transcription</keyword>
<sequence length="212" mass="23103">MYEATFRIGDAGGLAALTADTDARVELWCNDHCDLLSVTGGDESTLARLESRVGVRESVERDGQVVVVTERCLREAGTTVDEYLERHGCLLVPPLRYVDGATVCRLLALDSADLSACFRDLVDDGVRVTVDQKRSAGTVTPGSPLGVDELLPDLTARQRAAFVTAYEQGYYEIPRQTSTEAIAEVLGVERRTAEEHLRRAENKLAAVLVAHL</sequence>
<accession>A0ABD6AVD8</accession>
<evidence type="ECO:0000259" key="4">
    <source>
        <dbReference type="Pfam" id="PF04967"/>
    </source>
</evidence>
<feature type="domain" description="HTH bat-type" evidence="4">
    <location>
        <begin position="154"/>
        <end position="205"/>
    </location>
</feature>